<sequence>MPSNCTQNNVETIRLPPDDKTPTKELRKMKKSTFCPHPTRAVRSGHLVYCFVIFAYTSDTSKNTHNNSNR</sequence>
<name>A0A811V107_CERCA</name>
<accession>A0A811V107</accession>
<protein>
    <submittedName>
        <fullName evidence="2">(Mediterranean fruit fly) hypothetical protein</fullName>
    </submittedName>
</protein>
<dbReference type="Proteomes" id="UP000606786">
    <property type="component" value="Unassembled WGS sequence"/>
</dbReference>
<evidence type="ECO:0000313" key="3">
    <source>
        <dbReference type="Proteomes" id="UP000606786"/>
    </source>
</evidence>
<dbReference type="EMBL" id="CAJHJT010000034">
    <property type="protein sequence ID" value="CAD7004025.1"/>
    <property type="molecule type" value="Genomic_DNA"/>
</dbReference>
<keyword evidence="3" id="KW-1185">Reference proteome</keyword>
<organism evidence="2 3">
    <name type="scientific">Ceratitis capitata</name>
    <name type="common">Mediterranean fruit fly</name>
    <name type="synonym">Tephritis capitata</name>
    <dbReference type="NCBI Taxonomy" id="7213"/>
    <lineage>
        <taxon>Eukaryota</taxon>
        <taxon>Metazoa</taxon>
        <taxon>Ecdysozoa</taxon>
        <taxon>Arthropoda</taxon>
        <taxon>Hexapoda</taxon>
        <taxon>Insecta</taxon>
        <taxon>Pterygota</taxon>
        <taxon>Neoptera</taxon>
        <taxon>Endopterygota</taxon>
        <taxon>Diptera</taxon>
        <taxon>Brachycera</taxon>
        <taxon>Muscomorpha</taxon>
        <taxon>Tephritoidea</taxon>
        <taxon>Tephritidae</taxon>
        <taxon>Ceratitis</taxon>
        <taxon>Ceratitis</taxon>
    </lineage>
</organism>
<evidence type="ECO:0000313" key="2">
    <source>
        <dbReference type="EMBL" id="CAD7004025.1"/>
    </source>
</evidence>
<feature type="compositionally biased region" description="Polar residues" evidence="1">
    <location>
        <begin position="1"/>
        <end position="11"/>
    </location>
</feature>
<feature type="region of interest" description="Disordered" evidence="1">
    <location>
        <begin position="1"/>
        <end position="24"/>
    </location>
</feature>
<reference evidence="2" key="1">
    <citation type="submission" date="2020-11" db="EMBL/GenBank/DDBJ databases">
        <authorList>
            <person name="Whitehead M."/>
        </authorList>
    </citation>
    <scope>NUCLEOTIDE SEQUENCE</scope>
    <source>
        <strain evidence="2">EGII</strain>
    </source>
</reference>
<comment type="caution">
    <text evidence="2">The sequence shown here is derived from an EMBL/GenBank/DDBJ whole genome shotgun (WGS) entry which is preliminary data.</text>
</comment>
<proteinExistence type="predicted"/>
<gene>
    <name evidence="2" type="ORF">CCAP1982_LOCUS12449</name>
</gene>
<evidence type="ECO:0000256" key="1">
    <source>
        <dbReference type="SAM" id="MobiDB-lite"/>
    </source>
</evidence>
<dbReference type="AlphaFoldDB" id="A0A811V107"/>